<dbReference type="RefSeq" id="WP_164450206.1">
    <property type="nucleotide sequence ID" value="NZ_SAIY01000016.1"/>
</dbReference>
<keyword evidence="3" id="KW-1185">Reference proteome</keyword>
<proteinExistence type="predicted"/>
<organism evidence="2 3">
    <name type="scientific">Verrucosispora sioxanthis</name>
    <dbReference type="NCBI Taxonomy" id="2499994"/>
    <lineage>
        <taxon>Bacteria</taxon>
        <taxon>Bacillati</taxon>
        <taxon>Actinomycetota</taxon>
        <taxon>Actinomycetes</taxon>
        <taxon>Micromonosporales</taxon>
        <taxon>Micromonosporaceae</taxon>
        <taxon>Micromonospora</taxon>
    </lineage>
</organism>
<feature type="transmembrane region" description="Helical" evidence="1">
    <location>
        <begin position="79"/>
        <end position="101"/>
    </location>
</feature>
<evidence type="ECO:0000313" key="2">
    <source>
        <dbReference type="EMBL" id="NGM16352.1"/>
    </source>
</evidence>
<protein>
    <recommendedName>
        <fullName evidence="4">DUF624 domain-containing protein</fullName>
    </recommendedName>
</protein>
<evidence type="ECO:0008006" key="4">
    <source>
        <dbReference type="Google" id="ProtNLM"/>
    </source>
</evidence>
<accession>A0A6M1LDP5</accession>
<keyword evidence="1" id="KW-1133">Transmembrane helix</keyword>
<keyword evidence="1" id="KW-0472">Membrane</keyword>
<feature type="transmembrane region" description="Helical" evidence="1">
    <location>
        <begin position="169"/>
        <end position="193"/>
    </location>
</feature>
<evidence type="ECO:0000313" key="3">
    <source>
        <dbReference type="Proteomes" id="UP000478148"/>
    </source>
</evidence>
<dbReference type="Proteomes" id="UP000478148">
    <property type="component" value="Unassembled WGS sequence"/>
</dbReference>
<dbReference type="EMBL" id="SAIY01000016">
    <property type="protein sequence ID" value="NGM16352.1"/>
    <property type="molecule type" value="Genomic_DNA"/>
</dbReference>
<comment type="caution">
    <text evidence="2">The sequence shown here is derived from an EMBL/GenBank/DDBJ whole genome shotgun (WGS) entry which is preliminary data.</text>
</comment>
<keyword evidence="1" id="KW-0812">Transmembrane</keyword>
<name>A0A6M1LDP5_9ACTN</name>
<feature type="transmembrane region" description="Helical" evidence="1">
    <location>
        <begin position="113"/>
        <end position="134"/>
    </location>
</feature>
<sequence>MDSRADARTGRREPGRDWRDTVSDAADLALLGILTVLAAAPVLTAGAAIGTASATVHDWLTTGSWPPARRTLSRFGRGLLPGVPAVLVGLAAAGLLVADLVAVATGRVPGGTVALVVTIAVAASLLGYAAAIVVEVGRAGGTGWRSAVTRAARACLDHPANWAALAGTALVVVLLGVLVTPVAVPILAGYALAAVHAVARRRHVTRVELS</sequence>
<evidence type="ECO:0000256" key="1">
    <source>
        <dbReference type="SAM" id="Phobius"/>
    </source>
</evidence>
<feature type="transmembrane region" description="Helical" evidence="1">
    <location>
        <begin position="28"/>
        <end position="49"/>
    </location>
</feature>
<dbReference type="AlphaFoldDB" id="A0A6M1LDP5"/>
<reference evidence="2 3" key="1">
    <citation type="submission" date="2020-02" db="EMBL/GenBank/DDBJ databases">
        <title>Draft Genome Sequence of Verrucosispora sp. Strain CWR15, Isolated from Gulf of Mexico Sponge.</title>
        <authorList>
            <person name="Kennedy S.J."/>
            <person name="Cella E."/>
            <person name="Azarian T."/>
            <person name="Baker B.J."/>
            <person name="Shaw L.N."/>
        </authorList>
    </citation>
    <scope>NUCLEOTIDE SEQUENCE [LARGE SCALE GENOMIC DNA]</scope>
    <source>
        <strain evidence="2 3">CWR15</strain>
    </source>
</reference>
<gene>
    <name evidence="2" type="ORF">ENC19_28890</name>
</gene>